<name>A0A195B747_9HYME</name>
<evidence type="ECO:0000313" key="3">
    <source>
        <dbReference type="Proteomes" id="UP000078540"/>
    </source>
</evidence>
<gene>
    <name evidence="2" type="ORF">ALC53_09415</name>
</gene>
<organism evidence="2 3">
    <name type="scientific">Atta colombica</name>
    <dbReference type="NCBI Taxonomy" id="520822"/>
    <lineage>
        <taxon>Eukaryota</taxon>
        <taxon>Metazoa</taxon>
        <taxon>Ecdysozoa</taxon>
        <taxon>Arthropoda</taxon>
        <taxon>Hexapoda</taxon>
        <taxon>Insecta</taxon>
        <taxon>Pterygota</taxon>
        <taxon>Neoptera</taxon>
        <taxon>Endopterygota</taxon>
        <taxon>Hymenoptera</taxon>
        <taxon>Apocrita</taxon>
        <taxon>Aculeata</taxon>
        <taxon>Formicoidea</taxon>
        <taxon>Formicidae</taxon>
        <taxon>Myrmicinae</taxon>
        <taxon>Atta</taxon>
    </lineage>
</organism>
<dbReference type="Gene3D" id="1.20.5.4010">
    <property type="match status" value="1"/>
</dbReference>
<dbReference type="InterPro" id="IPR032377">
    <property type="entry name" value="STAR_dimer"/>
</dbReference>
<reference evidence="2 3" key="1">
    <citation type="submission" date="2015-09" db="EMBL/GenBank/DDBJ databases">
        <title>Atta colombica WGS genome.</title>
        <authorList>
            <person name="Nygaard S."/>
            <person name="Hu H."/>
            <person name="Boomsma J."/>
            <person name="Zhang G."/>
        </authorList>
    </citation>
    <scope>NUCLEOTIDE SEQUENCE [LARGE SCALE GENOMIC DNA]</scope>
    <source>
        <strain evidence="2">Treedump-2</strain>
        <tissue evidence="2">Whole body</tissue>
    </source>
</reference>
<feature type="domain" description="STAR protein homodimerisation region" evidence="1">
    <location>
        <begin position="8"/>
        <end position="42"/>
    </location>
</feature>
<dbReference type="EMBL" id="KQ976574">
    <property type="protein sequence ID" value="KYM80321.1"/>
    <property type="molecule type" value="Genomic_DNA"/>
</dbReference>
<dbReference type="Pfam" id="PF16544">
    <property type="entry name" value="STAR_dimer"/>
    <property type="match status" value="1"/>
</dbReference>
<dbReference type="AlphaFoldDB" id="A0A195B747"/>
<proteinExistence type="predicted"/>
<evidence type="ECO:0000313" key="2">
    <source>
        <dbReference type="EMBL" id="KYM80321.1"/>
    </source>
</evidence>
<accession>A0A195B747</accession>
<evidence type="ECO:0000259" key="1">
    <source>
        <dbReference type="Pfam" id="PF16544"/>
    </source>
</evidence>
<sequence length="81" mass="9170">MCDNTNTTTQSIADYLSQLLKDRKQLAAFPNVFIHVERLLDEAKVYARPNLNGHVTRGISRTTPFCALARLRIRSAMNFSS</sequence>
<dbReference type="Proteomes" id="UP000078540">
    <property type="component" value="Unassembled WGS sequence"/>
</dbReference>
<protein>
    <recommendedName>
        <fullName evidence="1">STAR protein homodimerisation region domain-containing protein</fullName>
    </recommendedName>
</protein>
<keyword evidence="3" id="KW-1185">Reference proteome</keyword>
<dbReference type="STRING" id="520822.A0A195B747"/>